<dbReference type="Pfam" id="PF13542">
    <property type="entry name" value="HTH_Tnp_ISL3"/>
    <property type="match status" value="1"/>
</dbReference>
<dbReference type="AlphaFoldDB" id="A0A1D8IJW5"/>
<dbReference type="PANTHER" id="PTHR33498">
    <property type="entry name" value="TRANSPOSASE FOR INSERTION SEQUENCE ELEMENT IS1557"/>
    <property type="match status" value="1"/>
</dbReference>
<dbReference type="Proteomes" id="UP000095401">
    <property type="component" value="Chromosome"/>
</dbReference>
<feature type="domain" description="Transposase IS204/IS1001/IS1096/IS1165 DDE" evidence="1">
    <location>
        <begin position="149"/>
        <end position="381"/>
    </location>
</feature>
<dbReference type="KEGG" id="aprs:BI364_00380"/>
<dbReference type="InterPro" id="IPR029261">
    <property type="entry name" value="Transposase_Znf"/>
</dbReference>
<evidence type="ECO:0000259" key="2">
    <source>
        <dbReference type="Pfam" id="PF13542"/>
    </source>
</evidence>
<name>A0A1D8IJW5_9GAMM</name>
<evidence type="ECO:0000259" key="1">
    <source>
        <dbReference type="Pfam" id="PF01610"/>
    </source>
</evidence>
<dbReference type="Pfam" id="PF01610">
    <property type="entry name" value="DDE_Tnp_ISL3"/>
    <property type="match status" value="1"/>
</dbReference>
<dbReference type="InterPro" id="IPR032877">
    <property type="entry name" value="Transposase_HTH"/>
</dbReference>
<feature type="domain" description="Transposase IS204/IS1001/IS1096/IS1165 helix-turn-helix" evidence="2">
    <location>
        <begin position="85"/>
        <end position="134"/>
    </location>
</feature>
<dbReference type="Pfam" id="PF14690">
    <property type="entry name" value="Zn_ribbon_ISL3"/>
    <property type="match status" value="1"/>
</dbReference>
<gene>
    <name evidence="4" type="ORF">BI364_00380</name>
</gene>
<evidence type="ECO:0000259" key="3">
    <source>
        <dbReference type="Pfam" id="PF14690"/>
    </source>
</evidence>
<dbReference type="PANTHER" id="PTHR33498:SF1">
    <property type="entry name" value="TRANSPOSASE FOR INSERTION SEQUENCE ELEMENT IS1557"/>
    <property type="match status" value="1"/>
</dbReference>
<protein>
    <submittedName>
        <fullName evidence="4">ISL3 family transposase</fullName>
    </submittedName>
</protein>
<dbReference type="EMBL" id="CP017415">
    <property type="protein sequence ID" value="AOU96681.1"/>
    <property type="molecule type" value="Genomic_DNA"/>
</dbReference>
<keyword evidence="5" id="KW-1185">Reference proteome</keyword>
<feature type="domain" description="Transposase IS204/IS1001/IS1096/IS1165 zinc-finger" evidence="3">
    <location>
        <begin position="33"/>
        <end position="78"/>
    </location>
</feature>
<dbReference type="NCBIfam" id="NF033550">
    <property type="entry name" value="transpos_ISL3"/>
    <property type="match status" value="1"/>
</dbReference>
<evidence type="ECO:0000313" key="5">
    <source>
        <dbReference type="Proteomes" id="UP000095401"/>
    </source>
</evidence>
<accession>A0A1D8IJW5</accession>
<dbReference type="InterPro" id="IPR002560">
    <property type="entry name" value="Transposase_DDE"/>
</dbReference>
<proteinExistence type="predicted"/>
<dbReference type="RefSeq" id="WP_070077075.1">
    <property type="nucleotide sequence ID" value="NZ_CP017415.1"/>
</dbReference>
<evidence type="ECO:0000313" key="4">
    <source>
        <dbReference type="EMBL" id="AOU96681.1"/>
    </source>
</evidence>
<organism evidence="4 5">
    <name type="scientific">Acidihalobacter yilgarnensis</name>
    <dbReference type="NCBI Taxonomy" id="2819280"/>
    <lineage>
        <taxon>Bacteria</taxon>
        <taxon>Pseudomonadati</taxon>
        <taxon>Pseudomonadota</taxon>
        <taxon>Gammaproteobacteria</taxon>
        <taxon>Chromatiales</taxon>
        <taxon>Ectothiorhodospiraceae</taxon>
        <taxon>Acidihalobacter</taxon>
    </lineage>
</organism>
<reference evidence="5" key="1">
    <citation type="submission" date="2016-09" db="EMBL/GenBank/DDBJ databases">
        <title>Acidihalobacter prosperus F5.</title>
        <authorList>
            <person name="Khaleque H.N."/>
            <person name="Ramsay J.P."/>
            <person name="Kaksonen A.H."/>
            <person name="Boxall N.J."/>
            <person name="Watkin E.L.J."/>
        </authorList>
    </citation>
    <scope>NUCLEOTIDE SEQUENCE [LARGE SCALE GENOMIC DNA]</scope>
    <source>
        <strain evidence="5">F5</strain>
    </source>
</reference>
<dbReference type="InterPro" id="IPR047951">
    <property type="entry name" value="Transpos_ISL3"/>
</dbReference>
<sequence length="446" mass="52149">MPANLLNLAEYHVLDVEETTHDYHIAAEPTQSPKACPNCHSEALRGHGRNEQVIRDLPMHGKRVGIYVDTRRWRCTSCGKTFMQPLPAVDGKREMTRRLVRWIGQQSLRRTFASLAEDIGIDEKTVRNIFRDHVNDLERKVRFEVPTWMGIDEIHIIKKPRCIISNIEHNTAVEVLRDRTKKTVMGYFQSLKGREAIRYVAMDMWTPYRDAVEALMPQATIVIDKFHVVRMANEALETVRKTLRAELEPKQRRGLMHDRFVLLKRRHDLSDEEYLKLSGWTANYPRLGSAYEAKEAFYGIWELGSRGEAEQAYAIWKETLTPEAREAFYPLIRAVDNWHPHIFAYFDHAITNAYTESLNSLIRVMNRLGRGYSFEALRAKILFSEGIHKVKRQTFKRRPRHAPSMEDAMMHRAYYFGKSMDVEDDRERNYGADINVLVERLEAGEW</sequence>